<dbReference type="AlphaFoldDB" id="A0A1D8NB83"/>
<dbReference type="VEuPathDB" id="FungiDB:YALI1_C20429g"/>
<organism evidence="1 2">
    <name type="scientific">Yarrowia lipolytica</name>
    <name type="common">Candida lipolytica</name>
    <dbReference type="NCBI Taxonomy" id="4952"/>
    <lineage>
        <taxon>Eukaryota</taxon>
        <taxon>Fungi</taxon>
        <taxon>Dikarya</taxon>
        <taxon>Ascomycota</taxon>
        <taxon>Saccharomycotina</taxon>
        <taxon>Dipodascomycetes</taxon>
        <taxon>Dipodascales</taxon>
        <taxon>Dipodascales incertae sedis</taxon>
        <taxon>Yarrowia</taxon>
    </lineage>
</organism>
<sequence>MNVPSKGMFTTAPSSDDYSCCDYLNDDSKDSATEIPTPESLDSHVVSDMATSSGHMSDIDFDLSKFSYLLEVMECESSSGHVAYSNGRLSSSPITEDFSKWLDFSVCSDSASDSLVKVTVPKPEPQQRHLKLEKNLNPMISDDSIISPMSAFFSDVKSEMEEKGMTANVVLGRKFCNFEDSDFARYNRGQEIPNPHYMPYSPSQWNFISSEFQKLWHELEDCVK</sequence>
<dbReference type="VEuPathDB" id="FungiDB:YALI0_C14696g"/>
<protein>
    <submittedName>
        <fullName evidence="1">Uncharacterized protein</fullName>
    </submittedName>
</protein>
<dbReference type="EMBL" id="CP017555">
    <property type="protein sequence ID" value="AOW02882.1"/>
    <property type="molecule type" value="Genomic_DNA"/>
</dbReference>
<gene>
    <name evidence="1" type="ORF">YALI1_C20429g</name>
</gene>
<evidence type="ECO:0000313" key="2">
    <source>
        <dbReference type="Proteomes" id="UP000182444"/>
    </source>
</evidence>
<dbReference type="KEGG" id="yli:2909737"/>
<dbReference type="GeneID" id="2909737"/>
<name>A0A1D8NB83_YARLL</name>
<proteinExistence type="predicted"/>
<evidence type="ECO:0000313" key="1">
    <source>
        <dbReference type="EMBL" id="AOW02882.1"/>
    </source>
</evidence>
<dbReference type="Proteomes" id="UP000182444">
    <property type="component" value="Chromosome 1C"/>
</dbReference>
<dbReference type="RefSeq" id="XP_501839.3">
    <property type="nucleotide sequence ID" value="XM_501839.3"/>
</dbReference>
<reference evidence="1 2" key="1">
    <citation type="journal article" date="2016" name="PLoS ONE">
        <title>Sequence Assembly of Yarrowia lipolytica Strain W29/CLIB89 Shows Transposable Element Diversity.</title>
        <authorList>
            <person name="Magnan C."/>
            <person name="Yu J."/>
            <person name="Chang I."/>
            <person name="Jahn E."/>
            <person name="Kanomata Y."/>
            <person name="Wu J."/>
            <person name="Zeller M."/>
            <person name="Oakes M."/>
            <person name="Baldi P."/>
            <person name="Sandmeyer S."/>
        </authorList>
    </citation>
    <scope>NUCLEOTIDE SEQUENCE [LARGE SCALE GENOMIC DNA]</scope>
    <source>
        <strain evidence="2">CLIB89(W29)</strain>
    </source>
</reference>
<accession>A0A1D8NB83</accession>